<dbReference type="InterPro" id="IPR007278">
    <property type="entry name" value="DUF397"/>
</dbReference>
<sequence>MQALPLSTMDWRTSSRSSGNGNCVEVATTADRIAVRDSKDRCGPALVFPADAWTAFVTSMEAVRRG</sequence>
<protein>
    <submittedName>
        <fullName evidence="2">Uncharacterized protein</fullName>
    </submittedName>
</protein>
<dbReference type="OrthoDB" id="3430276at2"/>
<feature type="compositionally biased region" description="Polar residues" evidence="1">
    <location>
        <begin position="10"/>
        <end position="21"/>
    </location>
</feature>
<name>A0A109IJY9_9ACTN</name>
<dbReference type="Pfam" id="PF04149">
    <property type="entry name" value="DUF397"/>
    <property type="match status" value="1"/>
</dbReference>
<dbReference type="AlphaFoldDB" id="A0A109IJY9"/>
<organism evidence="2 3">
    <name type="scientific">Micromonospora rifamycinica</name>
    <dbReference type="NCBI Taxonomy" id="291594"/>
    <lineage>
        <taxon>Bacteria</taxon>
        <taxon>Bacillati</taxon>
        <taxon>Actinomycetota</taxon>
        <taxon>Actinomycetes</taxon>
        <taxon>Micromonosporales</taxon>
        <taxon>Micromonosporaceae</taxon>
        <taxon>Micromonospora</taxon>
    </lineage>
</organism>
<reference evidence="3" key="1">
    <citation type="submission" date="2016-06" db="EMBL/GenBank/DDBJ databases">
        <authorList>
            <person name="Varghese N."/>
            <person name="Submissions Spin"/>
        </authorList>
    </citation>
    <scope>NUCLEOTIDE SEQUENCE [LARGE SCALE GENOMIC DNA]</scope>
    <source>
        <strain evidence="3">DSM 44983</strain>
    </source>
</reference>
<evidence type="ECO:0000256" key="1">
    <source>
        <dbReference type="SAM" id="MobiDB-lite"/>
    </source>
</evidence>
<dbReference type="EMBL" id="LT607752">
    <property type="protein sequence ID" value="SCG49519.1"/>
    <property type="molecule type" value="Genomic_DNA"/>
</dbReference>
<proteinExistence type="predicted"/>
<feature type="region of interest" description="Disordered" evidence="1">
    <location>
        <begin position="1"/>
        <end position="21"/>
    </location>
</feature>
<accession>A0A109IJY9</accession>
<dbReference type="RefSeq" id="WP_067308838.1">
    <property type="nucleotide sequence ID" value="NZ_CP109472.1"/>
</dbReference>
<dbReference type="Proteomes" id="UP000198226">
    <property type="component" value="Chromosome I"/>
</dbReference>
<evidence type="ECO:0000313" key="3">
    <source>
        <dbReference type="Proteomes" id="UP000198226"/>
    </source>
</evidence>
<keyword evidence="3" id="KW-1185">Reference proteome</keyword>
<gene>
    <name evidence="2" type="ORF">GA0070623_1713</name>
</gene>
<evidence type="ECO:0000313" key="2">
    <source>
        <dbReference type="EMBL" id="SCG49519.1"/>
    </source>
</evidence>